<protein>
    <recommendedName>
        <fullName evidence="5">Transmembrane protein</fullName>
    </recommendedName>
</protein>
<proteinExistence type="predicted"/>
<comment type="caution">
    <text evidence="3">The sequence shown here is derived from an EMBL/GenBank/DDBJ whole genome shotgun (WGS) entry which is preliminary data.</text>
</comment>
<evidence type="ECO:0000256" key="2">
    <source>
        <dbReference type="SAM" id="SignalP"/>
    </source>
</evidence>
<evidence type="ECO:0000313" key="3">
    <source>
        <dbReference type="EMBL" id="KAL3761341.1"/>
    </source>
</evidence>
<keyword evidence="1" id="KW-0812">Transmembrane</keyword>
<accession>A0ABD3MBC1</accession>
<keyword evidence="1" id="KW-0472">Membrane</keyword>
<keyword evidence="2" id="KW-0732">Signal</keyword>
<dbReference type="EMBL" id="JALLBG020000151">
    <property type="protein sequence ID" value="KAL3761341.1"/>
    <property type="molecule type" value="Genomic_DNA"/>
</dbReference>
<evidence type="ECO:0000313" key="4">
    <source>
        <dbReference type="Proteomes" id="UP001530293"/>
    </source>
</evidence>
<gene>
    <name evidence="3" type="ORF">ACHAWU_000475</name>
</gene>
<evidence type="ECO:0008006" key="5">
    <source>
        <dbReference type="Google" id="ProtNLM"/>
    </source>
</evidence>
<organism evidence="3 4">
    <name type="scientific">Discostella pseudostelligera</name>
    <dbReference type="NCBI Taxonomy" id="259834"/>
    <lineage>
        <taxon>Eukaryota</taxon>
        <taxon>Sar</taxon>
        <taxon>Stramenopiles</taxon>
        <taxon>Ochrophyta</taxon>
        <taxon>Bacillariophyta</taxon>
        <taxon>Coscinodiscophyceae</taxon>
        <taxon>Thalassiosirophycidae</taxon>
        <taxon>Stephanodiscales</taxon>
        <taxon>Stephanodiscaceae</taxon>
        <taxon>Discostella</taxon>
    </lineage>
</organism>
<feature type="signal peptide" evidence="2">
    <location>
        <begin position="1"/>
        <end position="33"/>
    </location>
</feature>
<evidence type="ECO:0000256" key="1">
    <source>
        <dbReference type="SAM" id="Phobius"/>
    </source>
</evidence>
<keyword evidence="1" id="KW-1133">Transmembrane helix</keyword>
<keyword evidence="4" id="KW-1185">Reference proteome</keyword>
<dbReference type="Proteomes" id="UP001530293">
    <property type="component" value="Unassembled WGS sequence"/>
</dbReference>
<name>A0ABD3MBC1_9STRA</name>
<sequence length="561" mass="61300">MPKIMKMKPVLLHELLLPSAVLFFAICIQGSQSSCIDLNFQAAALQGGDACKLFNSILDDGDDLFVADITDIEATCGGGVTTNMGMETQHICVDGVVDVVAGINEEGCGVTGGTVVSNFIQKVDQSQEIFSLLTQLACKQIDGVSCYTAIQDAIGYCYQGIENCLGRVPCDCVLDFIAFVERLETDDNAFLMQSYTKLDDSSIGIIKGAEFSCRCELLDSLLEDNPSCSLFNTIIKEGDLLAGSNTTRCESNTTQMSCIDDIIYVANGLSMDDCPVTTANASFITSLDGTNDILFAISDFACDQDCYIALQNCQMNETLCEEESLSCDCIIKFKSILDSLSSSSKSDLFKFDDTTMPKVQESFRRCECAALNNKATMLKNETYCSLYDSVIRDGSIFVGDVNNAQSTCVQQYACIGNVTEVVETISNTSGCDLQQDTDELAQFFYVLENSRSDLETITNFICNREVCYNDIRAVVVGCRGTNSIESCTKSSTTPDCFDAFFNMVDNMTLDGRDYFIGANLTILKSIKAGEELREKNEASFLSGIAWMHVILLCVVCMVNLR</sequence>
<feature type="transmembrane region" description="Helical" evidence="1">
    <location>
        <begin position="540"/>
        <end position="560"/>
    </location>
</feature>
<feature type="chain" id="PRO_5044756337" description="Transmembrane protein" evidence="2">
    <location>
        <begin position="34"/>
        <end position="561"/>
    </location>
</feature>
<reference evidence="3 4" key="1">
    <citation type="submission" date="2024-10" db="EMBL/GenBank/DDBJ databases">
        <title>Updated reference genomes for cyclostephanoid diatoms.</title>
        <authorList>
            <person name="Roberts W.R."/>
            <person name="Alverson A.J."/>
        </authorList>
    </citation>
    <scope>NUCLEOTIDE SEQUENCE [LARGE SCALE GENOMIC DNA]</scope>
    <source>
        <strain evidence="3 4">AJA232-27</strain>
    </source>
</reference>
<dbReference type="AlphaFoldDB" id="A0ABD3MBC1"/>